<evidence type="ECO:0000256" key="1">
    <source>
        <dbReference type="SAM" id="MobiDB-lite"/>
    </source>
</evidence>
<feature type="compositionally biased region" description="Basic and acidic residues" evidence="1">
    <location>
        <begin position="74"/>
        <end position="89"/>
    </location>
</feature>
<dbReference type="Proteomes" id="UP000664344">
    <property type="component" value="Unassembled WGS sequence"/>
</dbReference>
<gene>
    <name evidence="2" type="ORF">JYP53_06970</name>
</gene>
<reference evidence="2 3" key="1">
    <citation type="submission" date="2021-02" db="EMBL/GenBank/DDBJ databases">
        <title>PHA producing bacteria isolated from coastal sediment in Guangdong, Shenzhen.</title>
        <authorList>
            <person name="Zheng W."/>
            <person name="Yu S."/>
            <person name="Huang Y."/>
        </authorList>
    </citation>
    <scope>NUCLEOTIDE SEQUENCE [LARGE SCALE GENOMIC DNA]</scope>
    <source>
        <strain evidence="2 3">TN21-5</strain>
    </source>
</reference>
<evidence type="ECO:0000313" key="3">
    <source>
        <dbReference type="Proteomes" id="UP000664344"/>
    </source>
</evidence>
<dbReference type="EMBL" id="JAFKDB010000008">
    <property type="protein sequence ID" value="MBN7769639.1"/>
    <property type="molecule type" value="Genomic_DNA"/>
</dbReference>
<comment type="caution">
    <text evidence="2">The sequence shown here is derived from an EMBL/GenBank/DDBJ whole genome shotgun (WGS) entry which is preliminary data.</text>
</comment>
<feature type="region of interest" description="Disordered" evidence="1">
    <location>
        <begin position="43"/>
        <end position="89"/>
    </location>
</feature>
<sequence length="89" mass="10321">MTLKKQFLLRIEAWAGQLGPVLEETWRDARQRLDELNRSLASHAVPGERRKQVSELALRSKGRQAGQTSADIRPFPEYEKARQRSDFDQ</sequence>
<proteinExistence type="predicted"/>
<accession>A0ABS3BCS3</accession>
<organism evidence="2 3">
    <name type="scientific">Marinobacter daepoensis</name>
    <dbReference type="NCBI Taxonomy" id="262077"/>
    <lineage>
        <taxon>Bacteria</taxon>
        <taxon>Pseudomonadati</taxon>
        <taxon>Pseudomonadota</taxon>
        <taxon>Gammaproteobacteria</taxon>
        <taxon>Pseudomonadales</taxon>
        <taxon>Marinobacteraceae</taxon>
        <taxon>Marinobacter</taxon>
    </lineage>
</organism>
<evidence type="ECO:0000313" key="2">
    <source>
        <dbReference type="EMBL" id="MBN7769639.1"/>
    </source>
</evidence>
<name>A0ABS3BCS3_9GAMM</name>
<protein>
    <submittedName>
        <fullName evidence="2">Uncharacterized protein</fullName>
    </submittedName>
</protein>
<keyword evidence="3" id="KW-1185">Reference proteome</keyword>